<dbReference type="Pfam" id="PF00899">
    <property type="entry name" value="ThiF"/>
    <property type="match status" value="1"/>
</dbReference>
<dbReference type="InterPro" id="IPR045886">
    <property type="entry name" value="ThiF/MoeB/HesA"/>
</dbReference>
<dbReference type="PANTHER" id="PTHR43267">
    <property type="entry name" value="TRNA THREONYLCARBAMOYLADENOSINE DEHYDRATASE"/>
    <property type="match status" value="1"/>
</dbReference>
<dbReference type="AlphaFoldDB" id="A0A1W9ZS70"/>
<comment type="caution">
    <text evidence="2">The sequence shown here is derived from an EMBL/GenBank/DDBJ whole genome shotgun (WGS) entry which is preliminary data.</text>
</comment>
<evidence type="ECO:0000259" key="1">
    <source>
        <dbReference type="Pfam" id="PF00899"/>
    </source>
</evidence>
<feature type="domain" description="THIF-type NAD/FAD binding fold" evidence="1">
    <location>
        <begin position="79"/>
        <end position="216"/>
    </location>
</feature>
<dbReference type="SUPFAM" id="SSF69572">
    <property type="entry name" value="Activating enzymes of the ubiquitin-like proteins"/>
    <property type="match status" value="1"/>
</dbReference>
<dbReference type="InterPro" id="IPR035985">
    <property type="entry name" value="Ubiquitin-activating_enz"/>
</dbReference>
<dbReference type="GO" id="GO:0061504">
    <property type="term" value="P:cyclic threonylcarbamoyladenosine biosynthetic process"/>
    <property type="evidence" value="ECO:0007669"/>
    <property type="project" value="TreeGrafter"/>
</dbReference>
<dbReference type="GO" id="GO:0008641">
    <property type="term" value="F:ubiquitin-like modifier activating enzyme activity"/>
    <property type="evidence" value="ECO:0007669"/>
    <property type="project" value="InterPro"/>
</dbReference>
<evidence type="ECO:0000313" key="2">
    <source>
        <dbReference type="EMBL" id="ORA20640.1"/>
    </source>
</evidence>
<dbReference type="Gene3D" id="3.40.50.720">
    <property type="entry name" value="NAD(P)-binding Rossmann-like Domain"/>
    <property type="match status" value="1"/>
</dbReference>
<dbReference type="GO" id="GO:0061503">
    <property type="term" value="F:tRNA threonylcarbamoyladenosine dehydratase"/>
    <property type="evidence" value="ECO:0007669"/>
    <property type="project" value="TreeGrafter"/>
</dbReference>
<dbReference type="NCBIfam" id="NF005901">
    <property type="entry name" value="PRK07877.1"/>
    <property type="match status" value="1"/>
</dbReference>
<gene>
    <name evidence="2" type="ORF">BST14_01245</name>
</gene>
<keyword evidence="3" id="KW-1185">Reference proteome</keyword>
<accession>A0A1W9ZS70</accession>
<dbReference type="PANTHER" id="PTHR43267:SF3">
    <property type="entry name" value="THIF PROTEIN"/>
    <property type="match status" value="1"/>
</dbReference>
<dbReference type="InterPro" id="IPR000415">
    <property type="entry name" value="Nitroreductase-like"/>
</dbReference>
<dbReference type="OrthoDB" id="5149792at2"/>
<name>A0A1W9ZS70_MYCAI</name>
<organism evidence="2 3">
    <name type="scientific">Mycobacterium arosiense ATCC BAA-1401 = DSM 45069</name>
    <dbReference type="NCBI Taxonomy" id="1265311"/>
    <lineage>
        <taxon>Bacteria</taxon>
        <taxon>Bacillati</taxon>
        <taxon>Actinomycetota</taxon>
        <taxon>Actinomycetes</taxon>
        <taxon>Mycobacteriales</taxon>
        <taxon>Mycobacteriaceae</taxon>
        <taxon>Mycobacterium</taxon>
        <taxon>Mycobacterium avium complex (MAC)</taxon>
    </lineage>
</organism>
<dbReference type="EMBL" id="MVHG01000002">
    <property type="protein sequence ID" value="ORA20640.1"/>
    <property type="molecule type" value="Genomic_DNA"/>
</dbReference>
<dbReference type="GO" id="GO:0016491">
    <property type="term" value="F:oxidoreductase activity"/>
    <property type="evidence" value="ECO:0007669"/>
    <property type="project" value="InterPro"/>
</dbReference>
<reference evidence="2 3" key="1">
    <citation type="submission" date="2016-12" db="EMBL/GenBank/DDBJ databases">
        <title>The new phylogeny of genus Mycobacterium.</title>
        <authorList>
            <person name="Tortoli E."/>
            <person name="Trovato A."/>
            <person name="Cirillo D.M."/>
        </authorList>
    </citation>
    <scope>NUCLEOTIDE SEQUENCE [LARGE SCALE GENOMIC DNA]</scope>
    <source>
        <strain evidence="2 3">DSM 45069</strain>
    </source>
</reference>
<dbReference type="InterPro" id="IPR000594">
    <property type="entry name" value="ThiF_NAD_FAD-bd"/>
</dbReference>
<evidence type="ECO:0000313" key="3">
    <source>
        <dbReference type="Proteomes" id="UP000192707"/>
    </source>
</evidence>
<dbReference type="RefSeq" id="WP_083062781.1">
    <property type="nucleotide sequence ID" value="NZ_MVHG01000002.1"/>
</dbReference>
<dbReference type="SUPFAM" id="SSF55469">
    <property type="entry name" value="FMN-dependent nitroreductase-like"/>
    <property type="match status" value="1"/>
</dbReference>
<protein>
    <recommendedName>
        <fullName evidence="1">THIF-type NAD/FAD binding fold domain-containing protein</fullName>
    </recommendedName>
</protein>
<sequence>MGHSYERHEAGGAVILADHLTADCEVLERLRATQGIDFIDEFGPESAGIDSGGRWAYYPWRNAVVRIAGPDAFRAARLDRNRHLITSAEQERLQRLRVGIVGLSSGHAIAYCLAAQGLCGALRLADGDTLELSNLNRVPATVLDLGLNKATVAARRIAELDPYVSLEVFTSEVTAELVDEFLDGLDVLVDQADSLDIKMLLREAARDRAIPVLMATSDRGLLDVERFDLQPRPAVMHGLLGEMDTTALSGLSTRDKLPYLLRLLDARQLSARGAASLVEVGQTLGGWPQLAGDIWVGAAAVAEAVRRIGLGEPLKSGRVQIDIAGALDGLAQPVPRDAEFPAATDGLADAAGKEATFRIAEVVASAAIRAPSGGNAQPWRIIMDDNSFQLLLAAEDSATMDVEFRASAVALGAAMFNARVAAATHAALGPVGFREDHSHTALHGELRWGDGDDPELAQHYPAVLARQTNRHPGRAAPVPPATAARLTAAAAGEGARLHLITDRDQITAISGILAEADRIRYLTPRLHAEMVSELRFPAHPSPETGIDVRCLELDASELAALELVRRPDVMVELARWDAGGVLGDVTRQRVMASAALAVVVVTGSALTDYARGGAALQAFWVAAEQSGFGVHPVSPVFLYAHDDNDFQTLSPAFAAELKTLREDFRARAGLADDEHEILVLRLVSGPPPSVPARRRSLSASLHAPG</sequence>
<proteinExistence type="predicted"/>
<dbReference type="CDD" id="cd01483">
    <property type="entry name" value="E1_enzyme_family"/>
    <property type="match status" value="1"/>
</dbReference>
<dbReference type="Proteomes" id="UP000192707">
    <property type="component" value="Unassembled WGS sequence"/>
</dbReference>
<dbReference type="Gene3D" id="3.40.109.10">
    <property type="entry name" value="NADH Oxidase"/>
    <property type="match status" value="1"/>
</dbReference>